<dbReference type="PANTHER" id="PTHR10209">
    <property type="entry name" value="OXIDOREDUCTASE, 2OG-FE II OXYGENASE FAMILY PROTEIN"/>
    <property type="match status" value="1"/>
</dbReference>
<dbReference type="GO" id="GO:0016491">
    <property type="term" value="F:oxidoreductase activity"/>
    <property type="evidence" value="ECO:0007669"/>
    <property type="project" value="UniProtKB-KW"/>
</dbReference>
<dbReference type="Gene3D" id="2.60.120.330">
    <property type="entry name" value="B-lactam Antibiotic, Isopenicillin N Synthase, Chain"/>
    <property type="match status" value="1"/>
</dbReference>
<proteinExistence type="predicted"/>
<evidence type="ECO:0000313" key="6">
    <source>
        <dbReference type="Proteomes" id="UP001497480"/>
    </source>
</evidence>
<evidence type="ECO:0000256" key="3">
    <source>
        <dbReference type="ARBA" id="ARBA00023004"/>
    </source>
</evidence>
<keyword evidence="1" id="KW-0479">Metal-binding</keyword>
<accession>A0AAV1WXT2</accession>
<dbReference type="Proteomes" id="UP001497480">
    <property type="component" value="Unassembled WGS sequence"/>
</dbReference>
<dbReference type="PANTHER" id="PTHR10209:SF885">
    <property type="entry name" value="2OG-FE(II) OXYGENASE FAMILY, PUTATIVE (AFU_ORTHOLOGUE AFUA_2G00750)-RELATED"/>
    <property type="match status" value="1"/>
</dbReference>
<organism evidence="5 6">
    <name type="scientific">Lupinus luteus</name>
    <name type="common">European yellow lupine</name>
    <dbReference type="NCBI Taxonomy" id="3873"/>
    <lineage>
        <taxon>Eukaryota</taxon>
        <taxon>Viridiplantae</taxon>
        <taxon>Streptophyta</taxon>
        <taxon>Embryophyta</taxon>
        <taxon>Tracheophyta</taxon>
        <taxon>Spermatophyta</taxon>
        <taxon>Magnoliopsida</taxon>
        <taxon>eudicotyledons</taxon>
        <taxon>Gunneridae</taxon>
        <taxon>Pentapetalae</taxon>
        <taxon>rosids</taxon>
        <taxon>fabids</taxon>
        <taxon>Fabales</taxon>
        <taxon>Fabaceae</taxon>
        <taxon>Papilionoideae</taxon>
        <taxon>50 kb inversion clade</taxon>
        <taxon>genistoids sensu lato</taxon>
        <taxon>core genistoids</taxon>
        <taxon>Genisteae</taxon>
        <taxon>Lupinus</taxon>
    </lineage>
</organism>
<protein>
    <recommendedName>
        <fullName evidence="4">Non-haem dioxygenase N-terminal domain-containing protein</fullName>
    </recommendedName>
</protein>
<comment type="caution">
    <text evidence="5">The sequence shown here is derived from an EMBL/GenBank/DDBJ whole genome shotgun (WGS) entry which is preliminary data.</text>
</comment>
<evidence type="ECO:0000259" key="4">
    <source>
        <dbReference type="Pfam" id="PF14226"/>
    </source>
</evidence>
<keyword evidence="3" id="KW-0408">Iron</keyword>
<evidence type="ECO:0000313" key="5">
    <source>
        <dbReference type="EMBL" id="CAL0313527.1"/>
    </source>
</evidence>
<name>A0AAV1WXT2_LUPLU</name>
<dbReference type="InterPro" id="IPR026992">
    <property type="entry name" value="DIOX_N"/>
</dbReference>
<dbReference type="GO" id="GO:0046872">
    <property type="term" value="F:metal ion binding"/>
    <property type="evidence" value="ECO:0007669"/>
    <property type="project" value="UniProtKB-KW"/>
</dbReference>
<dbReference type="SUPFAM" id="SSF51197">
    <property type="entry name" value="Clavaminate synthase-like"/>
    <property type="match status" value="1"/>
</dbReference>
<keyword evidence="6" id="KW-1185">Reference proteome</keyword>
<sequence length="199" mass="23002">MDDLREGLIQHSFRPRANASEAQGIPFIDLLSICCQEDVESHSNSDPAITEVFVKQVGNACREWGFFQVINHRVPLDRPQRIKSVAEELFQQSLEEKRKVRKDEVKTMGYYDREHKECWKQVFDVRMEDSTLGAVSFGPTGQINGLSSHPNSEAFIHWLSPIQNRYQPQWQGQTIVWGDFKLEIYGLLCDTSSWMIIVL</sequence>
<reference evidence="5 6" key="1">
    <citation type="submission" date="2024-03" db="EMBL/GenBank/DDBJ databases">
        <authorList>
            <person name="Martinez-Hernandez J."/>
        </authorList>
    </citation>
    <scope>NUCLEOTIDE SEQUENCE [LARGE SCALE GENOMIC DNA]</scope>
</reference>
<dbReference type="AlphaFoldDB" id="A0AAV1WXT2"/>
<dbReference type="EMBL" id="CAXHTB010000010">
    <property type="protein sequence ID" value="CAL0313527.1"/>
    <property type="molecule type" value="Genomic_DNA"/>
</dbReference>
<evidence type="ECO:0000256" key="1">
    <source>
        <dbReference type="ARBA" id="ARBA00022723"/>
    </source>
</evidence>
<evidence type="ECO:0000256" key="2">
    <source>
        <dbReference type="ARBA" id="ARBA00023002"/>
    </source>
</evidence>
<gene>
    <name evidence="5" type="ORF">LLUT_LOCUS14587</name>
</gene>
<keyword evidence="2" id="KW-0560">Oxidoreductase</keyword>
<feature type="domain" description="Non-haem dioxygenase N-terminal" evidence="4">
    <location>
        <begin position="25"/>
        <end position="128"/>
    </location>
</feature>
<dbReference type="Pfam" id="PF14226">
    <property type="entry name" value="DIOX_N"/>
    <property type="match status" value="1"/>
</dbReference>
<dbReference type="InterPro" id="IPR027443">
    <property type="entry name" value="IPNS-like_sf"/>
</dbReference>